<dbReference type="RefSeq" id="WP_016844549.1">
    <property type="nucleotide sequence ID" value="NZ_BJNL01000037.1"/>
</dbReference>
<dbReference type="Gene3D" id="2.60.120.10">
    <property type="entry name" value="Jelly Rolls"/>
    <property type="match status" value="1"/>
</dbReference>
<protein>
    <submittedName>
        <fullName evidence="2">Quercetin dioxygenase-like cupin family protein</fullName>
    </submittedName>
</protein>
<sequence length="138" mass="15123">MTLRNLSYSLLISLFAFGVEIAVSLAADAPKDNKGYTTSKTTVVELGPEFPGMEGRQLRLRLLTIEPGGHIGLHDHKERPAVVYFLQGNDTVIRDDGTSQTFKAGDVTGEPGTTIHWHRNDGKDAVIFVTADIFKPKN</sequence>
<evidence type="ECO:0000313" key="2">
    <source>
        <dbReference type="EMBL" id="MEY9319580.1"/>
    </source>
</evidence>
<comment type="caution">
    <text evidence="2">The sequence shown here is derived from an EMBL/GenBank/DDBJ whole genome shotgun (WGS) entry which is preliminary data.</text>
</comment>
<dbReference type="SUPFAM" id="SSF51182">
    <property type="entry name" value="RmlC-like cupins"/>
    <property type="match status" value="1"/>
</dbReference>
<dbReference type="InterPro" id="IPR013096">
    <property type="entry name" value="Cupin_2"/>
</dbReference>
<dbReference type="EMBL" id="JBGBZA010000002">
    <property type="protein sequence ID" value="MEY9319580.1"/>
    <property type="molecule type" value="Genomic_DNA"/>
</dbReference>
<gene>
    <name evidence="2" type="ORF">ABIF29_006379</name>
</gene>
<dbReference type="Pfam" id="PF07883">
    <property type="entry name" value="Cupin_2"/>
    <property type="match status" value="1"/>
</dbReference>
<dbReference type="GeneID" id="92952475"/>
<reference evidence="2 3" key="1">
    <citation type="submission" date="2024-07" db="EMBL/GenBank/DDBJ databases">
        <title>Genomic Encyclopedia of Type Strains, Phase V (KMG-V): Genome sequencing to study the core and pangenomes of soil and plant-associated prokaryotes.</title>
        <authorList>
            <person name="Whitman W."/>
        </authorList>
    </citation>
    <scope>NUCLEOTIDE SEQUENCE [LARGE SCALE GENOMIC DNA]</scope>
    <source>
        <strain evidence="2 3">USDA 415</strain>
    </source>
</reference>
<proteinExistence type="predicted"/>
<evidence type="ECO:0000313" key="3">
    <source>
        <dbReference type="Proteomes" id="UP001565471"/>
    </source>
</evidence>
<dbReference type="InterPro" id="IPR011051">
    <property type="entry name" value="RmlC_Cupin_sf"/>
</dbReference>
<dbReference type="InterPro" id="IPR014710">
    <property type="entry name" value="RmlC-like_jellyroll"/>
</dbReference>
<evidence type="ECO:0000259" key="1">
    <source>
        <dbReference type="Pfam" id="PF07883"/>
    </source>
</evidence>
<keyword evidence="3" id="KW-1185">Reference proteome</keyword>
<dbReference type="Proteomes" id="UP001565471">
    <property type="component" value="Unassembled WGS sequence"/>
</dbReference>
<feature type="domain" description="Cupin type-2" evidence="1">
    <location>
        <begin position="62"/>
        <end position="129"/>
    </location>
</feature>
<organism evidence="2 3">
    <name type="scientific">Bradyrhizobium elkanii</name>
    <dbReference type="NCBI Taxonomy" id="29448"/>
    <lineage>
        <taxon>Bacteria</taxon>
        <taxon>Pseudomonadati</taxon>
        <taxon>Pseudomonadota</taxon>
        <taxon>Alphaproteobacteria</taxon>
        <taxon>Hyphomicrobiales</taxon>
        <taxon>Nitrobacteraceae</taxon>
        <taxon>Bradyrhizobium</taxon>
    </lineage>
</organism>
<accession>A0ABV4F7Y3</accession>
<name>A0ABV4F7Y3_BRAEL</name>